<keyword evidence="1" id="KW-1133">Transmembrane helix</keyword>
<dbReference type="EMBL" id="FRDI01000007">
    <property type="protein sequence ID" value="SHN66435.1"/>
    <property type="molecule type" value="Genomic_DNA"/>
</dbReference>
<name>A0A1M7T6V8_9BACT</name>
<gene>
    <name evidence="2" type="ORF">SAMN02745728_01642</name>
</gene>
<keyword evidence="1" id="KW-0812">Transmembrane</keyword>
<dbReference type="STRING" id="1121455.SAMN02745728_01642"/>
<protein>
    <submittedName>
        <fullName evidence="2">Uncharacterized protein</fullName>
    </submittedName>
</protein>
<dbReference type="AlphaFoldDB" id="A0A1M7T6V8"/>
<evidence type="ECO:0000256" key="1">
    <source>
        <dbReference type="SAM" id="Phobius"/>
    </source>
</evidence>
<proteinExistence type="predicted"/>
<sequence length="280" mass="32114">MIWTLYFIILLIIGILIFFNIPYSKTKNNFHNDIDIYSNKFKLKTESITEQDIAHLPTLVQNYFRVCGYLGKTKMSSVRIDMPAASLQSSINKPPMKVSYTLWSFADEPVRLAYIKTSVFGIPFEVYDSTQNGIGFMKGVMGKVVVLFNQTGREMDKSQLLTYLAECFFIPSSMLSEYITWKPISNTQVEATINYKDLSASGIFTFNDKGFIESFTTDDRTNIGTDGSVQRVKWSAIYENFSENPGIYFPNTIKAIWHYKDGDLVYFDANKITVHYDDNI</sequence>
<evidence type="ECO:0000313" key="2">
    <source>
        <dbReference type="EMBL" id="SHN66435.1"/>
    </source>
</evidence>
<dbReference type="InterPro" id="IPR046674">
    <property type="entry name" value="DUF6544"/>
</dbReference>
<keyword evidence="3" id="KW-1185">Reference proteome</keyword>
<accession>A0A1M7T6V8</accession>
<feature type="transmembrane region" description="Helical" evidence="1">
    <location>
        <begin position="6"/>
        <end position="23"/>
    </location>
</feature>
<dbReference type="Pfam" id="PF20181">
    <property type="entry name" value="DUF6544"/>
    <property type="match status" value="1"/>
</dbReference>
<keyword evidence="1" id="KW-0472">Membrane</keyword>
<reference evidence="2 3" key="1">
    <citation type="submission" date="2016-12" db="EMBL/GenBank/DDBJ databases">
        <authorList>
            <person name="Song W.-J."/>
            <person name="Kurnit D.M."/>
        </authorList>
    </citation>
    <scope>NUCLEOTIDE SEQUENCE [LARGE SCALE GENOMIC DNA]</scope>
    <source>
        <strain evidence="2 3">DSM 11393</strain>
    </source>
</reference>
<organism evidence="2 3">
    <name type="scientific">Desulfovibrio litoralis DSM 11393</name>
    <dbReference type="NCBI Taxonomy" id="1121455"/>
    <lineage>
        <taxon>Bacteria</taxon>
        <taxon>Pseudomonadati</taxon>
        <taxon>Thermodesulfobacteriota</taxon>
        <taxon>Desulfovibrionia</taxon>
        <taxon>Desulfovibrionales</taxon>
        <taxon>Desulfovibrionaceae</taxon>
        <taxon>Desulfovibrio</taxon>
    </lineage>
</organism>
<dbReference type="OrthoDB" id="1490466at2"/>
<dbReference type="RefSeq" id="WP_072697330.1">
    <property type="nucleotide sequence ID" value="NZ_FRDI01000007.1"/>
</dbReference>
<evidence type="ECO:0000313" key="3">
    <source>
        <dbReference type="Proteomes" id="UP000186469"/>
    </source>
</evidence>
<dbReference type="Proteomes" id="UP000186469">
    <property type="component" value="Unassembled WGS sequence"/>
</dbReference>